<gene>
    <name evidence="1" type="ORF">F5144DRAFT_535014</name>
</gene>
<protein>
    <submittedName>
        <fullName evidence="1">Uncharacterized protein</fullName>
    </submittedName>
</protein>
<evidence type="ECO:0000313" key="2">
    <source>
        <dbReference type="Proteomes" id="UP000724584"/>
    </source>
</evidence>
<proteinExistence type="predicted"/>
<comment type="caution">
    <text evidence="1">The sequence shown here is derived from an EMBL/GenBank/DDBJ whole genome shotgun (WGS) entry which is preliminary data.</text>
</comment>
<organism evidence="1 2">
    <name type="scientific">Chaetomium tenue</name>
    <dbReference type="NCBI Taxonomy" id="1854479"/>
    <lineage>
        <taxon>Eukaryota</taxon>
        <taxon>Fungi</taxon>
        <taxon>Dikarya</taxon>
        <taxon>Ascomycota</taxon>
        <taxon>Pezizomycotina</taxon>
        <taxon>Sordariomycetes</taxon>
        <taxon>Sordariomycetidae</taxon>
        <taxon>Sordariales</taxon>
        <taxon>Chaetomiaceae</taxon>
        <taxon>Chaetomium</taxon>
    </lineage>
</organism>
<sequence length="181" mass="19037">MLNPTTPLLLLLTTAATLTTALPPLPTLLTPWQITSLGTHSPSGRPAGHPYSRLAFSIHDPNTITVGTTPYGNATFPPLSANCTVTWMSYGPDPREAGLVTACDDGGELKGRWTFEVLEGEGEGGGSATADFGVRVSLEETVVLGTGAALSLRKESAPVLVKQELVAMECVVGDCDKQWDK</sequence>
<reference evidence="1 2" key="1">
    <citation type="journal article" date="2021" name="Nat. Commun.">
        <title>Genetic determinants of endophytism in the Arabidopsis root mycobiome.</title>
        <authorList>
            <person name="Mesny F."/>
            <person name="Miyauchi S."/>
            <person name="Thiergart T."/>
            <person name="Pickel B."/>
            <person name="Atanasova L."/>
            <person name="Karlsson M."/>
            <person name="Huettel B."/>
            <person name="Barry K.W."/>
            <person name="Haridas S."/>
            <person name="Chen C."/>
            <person name="Bauer D."/>
            <person name="Andreopoulos W."/>
            <person name="Pangilinan J."/>
            <person name="LaButti K."/>
            <person name="Riley R."/>
            <person name="Lipzen A."/>
            <person name="Clum A."/>
            <person name="Drula E."/>
            <person name="Henrissat B."/>
            <person name="Kohler A."/>
            <person name="Grigoriev I.V."/>
            <person name="Martin F.M."/>
            <person name="Hacquard S."/>
        </authorList>
    </citation>
    <scope>NUCLEOTIDE SEQUENCE [LARGE SCALE GENOMIC DNA]</scope>
    <source>
        <strain evidence="1 2">MPI-SDFR-AT-0079</strain>
    </source>
</reference>
<name>A0ACB7P0Z2_9PEZI</name>
<dbReference type="EMBL" id="JAGIZQ010000005">
    <property type="protein sequence ID" value="KAH6627428.1"/>
    <property type="molecule type" value="Genomic_DNA"/>
</dbReference>
<accession>A0ACB7P0Z2</accession>
<keyword evidence="2" id="KW-1185">Reference proteome</keyword>
<evidence type="ECO:0000313" key="1">
    <source>
        <dbReference type="EMBL" id="KAH6627428.1"/>
    </source>
</evidence>
<dbReference type="Proteomes" id="UP000724584">
    <property type="component" value="Unassembled WGS sequence"/>
</dbReference>